<organism evidence="1 2">
    <name type="scientific">Hydnomerulius pinastri MD-312</name>
    <dbReference type="NCBI Taxonomy" id="994086"/>
    <lineage>
        <taxon>Eukaryota</taxon>
        <taxon>Fungi</taxon>
        <taxon>Dikarya</taxon>
        <taxon>Basidiomycota</taxon>
        <taxon>Agaricomycotina</taxon>
        <taxon>Agaricomycetes</taxon>
        <taxon>Agaricomycetidae</taxon>
        <taxon>Boletales</taxon>
        <taxon>Boletales incertae sedis</taxon>
        <taxon>Leucogyrophana</taxon>
    </lineage>
</organism>
<protein>
    <submittedName>
        <fullName evidence="1">Uncharacterized protein</fullName>
    </submittedName>
</protein>
<name>A0A0C9VWX8_9AGAM</name>
<gene>
    <name evidence="1" type="ORF">HYDPIDRAFT_120356</name>
</gene>
<dbReference type="EMBL" id="KN840121">
    <property type="protein sequence ID" value="KIJ57778.1"/>
    <property type="molecule type" value="Genomic_DNA"/>
</dbReference>
<accession>A0A0C9VWX8</accession>
<dbReference type="Proteomes" id="UP000053820">
    <property type="component" value="Unassembled WGS sequence"/>
</dbReference>
<dbReference type="HOGENOM" id="CLU_1722613_0_0_1"/>
<dbReference type="AlphaFoldDB" id="A0A0C9VWX8"/>
<reference evidence="1 2" key="1">
    <citation type="submission" date="2014-04" db="EMBL/GenBank/DDBJ databases">
        <title>Evolutionary Origins and Diversification of the Mycorrhizal Mutualists.</title>
        <authorList>
            <consortium name="DOE Joint Genome Institute"/>
            <consortium name="Mycorrhizal Genomics Consortium"/>
            <person name="Kohler A."/>
            <person name="Kuo A."/>
            <person name="Nagy L.G."/>
            <person name="Floudas D."/>
            <person name="Copeland A."/>
            <person name="Barry K.W."/>
            <person name="Cichocki N."/>
            <person name="Veneault-Fourrey C."/>
            <person name="LaButti K."/>
            <person name="Lindquist E.A."/>
            <person name="Lipzen A."/>
            <person name="Lundell T."/>
            <person name="Morin E."/>
            <person name="Murat C."/>
            <person name="Riley R."/>
            <person name="Ohm R."/>
            <person name="Sun H."/>
            <person name="Tunlid A."/>
            <person name="Henrissat B."/>
            <person name="Grigoriev I.V."/>
            <person name="Hibbett D.S."/>
            <person name="Martin F."/>
        </authorList>
    </citation>
    <scope>NUCLEOTIDE SEQUENCE [LARGE SCALE GENOMIC DNA]</scope>
    <source>
        <strain evidence="1 2">MD-312</strain>
    </source>
</reference>
<proteinExistence type="predicted"/>
<keyword evidence="2" id="KW-1185">Reference proteome</keyword>
<evidence type="ECO:0000313" key="1">
    <source>
        <dbReference type="EMBL" id="KIJ57778.1"/>
    </source>
</evidence>
<sequence length="152" mass="17416">MHRIFKAHLDALVHGVASIQHDRGEQVLTHEVSRAMDSLIALTSSIEWLYNLNVTEKQKAALVKRHDTHTSELAFSMRSSLTSNCKAQSKVVHNYFKWLHERSAMLMEKHAENQLATDLTYVITLFEGRIRRLQDMFHSCGTTAPRFAAPRT</sequence>
<evidence type="ECO:0000313" key="2">
    <source>
        <dbReference type="Proteomes" id="UP000053820"/>
    </source>
</evidence>